<keyword evidence="1" id="KW-1133">Transmembrane helix</keyword>
<name>A0A6M3M3U7_9ZZZZ</name>
<dbReference type="AlphaFoldDB" id="A0A6M3M3U7"/>
<gene>
    <name evidence="2" type="ORF">MM171A00947_0013</name>
</gene>
<sequence length="64" mass="7354">MIEKLRILIAECWKGVIMIAVVLATVGAITAFYQNLVTTEELEAAETRIEKRFELRDNIYRKAP</sequence>
<protein>
    <submittedName>
        <fullName evidence="2">Uncharacterized protein</fullName>
    </submittedName>
</protein>
<organism evidence="2">
    <name type="scientific">viral metagenome</name>
    <dbReference type="NCBI Taxonomy" id="1070528"/>
    <lineage>
        <taxon>unclassified sequences</taxon>
        <taxon>metagenomes</taxon>
        <taxon>organismal metagenomes</taxon>
    </lineage>
</organism>
<keyword evidence="1" id="KW-0472">Membrane</keyword>
<accession>A0A6M3M3U7</accession>
<reference evidence="2" key="1">
    <citation type="submission" date="2020-03" db="EMBL/GenBank/DDBJ databases">
        <title>The deep terrestrial virosphere.</title>
        <authorList>
            <person name="Holmfeldt K."/>
            <person name="Nilsson E."/>
            <person name="Simone D."/>
            <person name="Lopez-Fernandez M."/>
            <person name="Wu X."/>
            <person name="de Brujin I."/>
            <person name="Lundin D."/>
            <person name="Andersson A."/>
            <person name="Bertilsson S."/>
            <person name="Dopson M."/>
        </authorList>
    </citation>
    <scope>NUCLEOTIDE SEQUENCE</scope>
    <source>
        <strain evidence="2">MM171A00947</strain>
    </source>
</reference>
<keyword evidence="1" id="KW-0812">Transmembrane</keyword>
<dbReference type="EMBL" id="MT143660">
    <property type="protein sequence ID" value="QJA99641.1"/>
    <property type="molecule type" value="Genomic_DNA"/>
</dbReference>
<evidence type="ECO:0000256" key="1">
    <source>
        <dbReference type="SAM" id="Phobius"/>
    </source>
</evidence>
<feature type="transmembrane region" description="Helical" evidence="1">
    <location>
        <begin position="12"/>
        <end position="33"/>
    </location>
</feature>
<proteinExistence type="predicted"/>
<evidence type="ECO:0000313" key="2">
    <source>
        <dbReference type="EMBL" id="QJA99641.1"/>
    </source>
</evidence>